<proteinExistence type="predicted"/>
<dbReference type="NCBIfam" id="NF045597">
    <property type="entry name" value="TudS_rel_CD3072"/>
    <property type="match status" value="1"/>
</dbReference>
<sequence length="192" mass="21774">MRLRLSRLSKPSKKIAIVSHCILNQVTVAPGLSSYVGAVKELVEYLVAESYGIIQLPCPEATFLGFNRWWMSREQYDTQAFRAHCRKILEPIIALIKELRREEIPYILIGIKGSPSCGIFTTTSNPEWGGDPSKAEKSKSNKINMPGVFMEELLKLIQEEGLPLPDRILEIDHEEIKKKGLPQESLDKLRLD</sequence>
<dbReference type="InterPro" id="IPR054648">
    <property type="entry name" value="TudS-rel"/>
</dbReference>
<organism evidence="1">
    <name type="scientific">Fervidicoccus fontis</name>
    <dbReference type="NCBI Taxonomy" id="683846"/>
    <lineage>
        <taxon>Archaea</taxon>
        <taxon>Thermoproteota</taxon>
        <taxon>Thermoprotei</taxon>
        <taxon>Fervidicoccales</taxon>
        <taxon>Fervidicoccaceae</taxon>
        <taxon>Fervidicoccus</taxon>
    </lineage>
</organism>
<dbReference type="AlphaFoldDB" id="A0A7C1IDH2"/>
<gene>
    <name evidence="1" type="ORF">ENO04_04050</name>
</gene>
<evidence type="ECO:0000313" key="1">
    <source>
        <dbReference type="EMBL" id="HDS10770.1"/>
    </source>
</evidence>
<dbReference type="EMBL" id="DSDY01000127">
    <property type="protein sequence ID" value="HDS10770.1"/>
    <property type="molecule type" value="Genomic_DNA"/>
</dbReference>
<accession>A0A7C1IDH2</accession>
<name>A0A7C1IDH2_9CREN</name>
<protein>
    <submittedName>
        <fullName evidence="1">DUF523 domain-containing protein</fullName>
    </submittedName>
</protein>
<reference evidence="1" key="1">
    <citation type="journal article" date="2020" name="mSystems">
        <title>Genome- and Community-Level Interaction Insights into Carbon Utilization and Element Cycling Functions of Hydrothermarchaeota in Hydrothermal Sediment.</title>
        <authorList>
            <person name="Zhou Z."/>
            <person name="Liu Y."/>
            <person name="Xu W."/>
            <person name="Pan J."/>
            <person name="Luo Z.H."/>
            <person name="Li M."/>
        </authorList>
    </citation>
    <scope>NUCLEOTIDE SEQUENCE [LARGE SCALE GENOMIC DNA]</scope>
    <source>
        <strain evidence="1">SpSt-123</strain>
    </source>
</reference>
<comment type="caution">
    <text evidence="1">The sequence shown here is derived from an EMBL/GenBank/DDBJ whole genome shotgun (WGS) entry which is preliminary data.</text>
</comment>